<evidence type="ECO:0000256" key="7">
    <source>
        <dbReference type="SAM" id="MobiDB-lite"/>
    </source>
</evidence>
<dbReference type="SUPFAM" id="SSF55811">
    <property type="entry name" value="Nudix"/>
    <property type="match status" value="1"/>
</dbReference>
<keyword evidence="5" id="KW-0460">Magnesium</keyword>
<sequence>MTDVSPPHGAPQWLRSAAAQADGELVRNRPRPPAGSDVDPRPAAVLVLFGEGPHGPDVLLLERSAALRSHASQPAFPGGRAEVGDASRVDTALREAAEEVGLDPAGVEVLCTTSPLYLPASHHTVTPVIGWWHTPSAVAPVDPAETAFVSRVPLAELAEPANRFSVRYAPEVLAPAFHVHGMFVWGFTAGVLDVLLRLGGWERPWSPVEIVSYPFQQRVPLSTAGDPPGPRPERQSR</sequence>
<accession>A0A2I2KY83</accession>
<protein>
    <submittedName>
        <fullName evidence="9">NTP pyrophosphohydrolase</fullName>
    </submittedName>
</protein>
<evidence type="ECO:0000256" key="6">
    <source>
        <dbReference type="ARBA" id="ARBA00023211"/>
    </source>
</evidence>
<evidence type="ECO:0000256" key="4">
    <source>
        <dbReference type="ARBA" id="ARBA00022801"/>
    </source>
</evidence>
<gene>
    <name evidence="9" type="ORF">FRACA_50006</name>
</gene>
<name>A0A2I2KY83_9ACTN</name>
<evidence type="ECO:0000256" key="1">
    <source>
        <dbReference type="ARBA" id="ARBA00001936"/>
    </source>
</evidence>
<reference evidence="9 10" key="1">
    <citation type="submission" date="2017-06" db="EMBL/GenBank/DDBJ databases">
        <authorList>
            <person name="Kim H.J."/>
            <person name="Triplett B.A."/>
        </authorList>
    </citation>
    <scope>NUCLEOTIDE SEQUENCE [LARGE SCALE GENOMIC DNA]</scope>
    <source>
        <strain evidence="9">FRACA_ARgP5</strain>
    </source>
</reference>
<evidence type="ECO:0000256" key="2">
    <source>
        <dbReference type="ARBA" id="ARBA00001946"/>
    </source>
</evidence>
<evidence type="ECO:0000256" key="3">
    <source>
        <dbReference type="ARBA" id="ARBA00022723"/>
    </source>
</evidence>
<dbReference type="PANTHER" id="PTHR12992:SF11">
    <property type="entry name" value="MITOCHONDRIAL COENZYME A DIPHOSPHATASE NUDT8"/>
    <property type="match status" value="1"/>
</dbReference>
<dbReference type="RefSeq" id="WP_101834035.1">
    <property type="nucleotide sequence ID" value="NZ_FZMO01000445.1"/>
</dbReference>
<comment type="cofactor">
    <cofactor evidence="2">
        <name>Mg(2+)</name>
        <dbReference type="ChEBI" id="CHEBI:18420"/>
    </cofactor>
</comment>
<dbReference type="InterPro" id="IPR000086">
    <property type="entry name" value="NUDIX_hydrolase_dom"/>
</dbReference>
<keyword evidence="10" id="KW-1185">Reference proteome</keyword>
<keyword evidence="6" id="KW-0464">Manganese</keyword>
<dbReference type="EMBL" id="FZMO01000445">
    <property type="protein sequence ID" value="SNQ50618.1"/>
    <property type="molecule type" value="Genomic_DNA"/>
</dbReference>
<dbReference type="GO" id="GO:0046872">
    <property type="term" value="F:metal ion binding"/>
    <property type="evidence" value="ECO:0007669"/>
    <property type="project" value="UniProtKB-KW"/>
</dbReference>
<evidence type="ECO:0000259" key="8">
    <source>
        <dbReference type="PROSITE" id="PS51462"/>
    </source>
</evidence>
<dbReference type="Gene3D" id="3.90.79.10">
    <property type="entry name" value="Nucleoside Triphosphate Pyrophosphohydrolase"/>
    <property type="match status" value="1"/>
</dbReference>
<dbReference type="Pfam" id="PF00293">
    <property type="entry name" value="NUDIX"/>
    <property type="match status" value="1"/>
</dbReference>
<dbReference type="PROSITE" id="PS51462">
    <property type="entry name" value="NUDIX"/>
    <property type="match status" value="1"/>
</dbReference>
<dbReference type="OrthoDB" id="9802805at2"/>
<feature type="region of interest" description="Disordered" evidence="7">
    <location>
        <begin position="1"/>
        <end position="40"/>
    </location>
</feature>
<dbReference type="CDD" id="cd03426">
    <property type="entry name" value="NUDIX_CoAse_Nudt7"/>
    <property type="match status" value="1"/>
</dbReference>
<keyword evidence="3" id="KW-0479">Metal-binding</keyword>
<dbReference type="GO" id="GO:0010945">
    <property type="term" value="F:coenzyme A diphosphatase activity"/>
    <property type="evidence" value="ECO:0007669"/>
    <property type="project" value="InterPro"/>
</dbReference>
<evidence type="ECO:0000256" key="5">
    <source>
        <dbReference type="ARBA" id="ARBA00022842"/>
    </source>
</evidence>
<organism evidence="9 10">
    <name type="scientific">Frankia canadensis</name>
    <dbReference type="NCBI Taxonomy" id="1836972"/>
    <lineage>
        <taxon>Bacteria</taxon>
        <taxon>Bacillati</taxon>
        <taxon>Actinomycetota</taxon>
        <taxon>Actinomycetes</taxon>
        <taxon>Frankiales</taxon>
        <taxon>Frankiaceae</taxon>
        <taxon>Frankia</taxon>
    </lineage>
</organism>
<feature type="domain" description="Nudix hydrolase" evidence="8">
    <location>
        <begin position="39"/>
        <end position="174"/>
    </location>
</feature>
<evidence type="ECO:0000313" key="10">
    <source>
        <dbReference type="Proteomes" id="UP000234331"/>
    </source>
</evidence>
<dbReference type="AlphaFoldDB" id="A0A2I2KY83"/>
<dbReference type="Proteomes" id="UP000234331">
    <property type="component" value="Unassembled WGS sequence"/>
</dbReference>
<dbReference type="InterPro" id="IPR015797">
    <property type="entry name" value="NUDIX_hydrolase-like_dom_sf"/>
</dbReference>
<evidence type="ECO:0000313" key="9">
    <source>
        <dbReference type="EMBL" id="SNQ50618.1"/>
    </source>
</evidence>
<comment type="cofactor">
    <cofactor evidence="1">
        <name>Mn(2+)</name>
        <dbReference type="ChEBI" id="CHEBI:29035"/>
    </cofactor>
</comment>
<dbReference type="InterPro" id="IPR045121">
    <property type="entry name" value="CoAse"/>
</dbReference>
<dbReference type="PANTHER" id="PTHR12992">
    <property type="entry name" value="NUDIX HYDROLASE"/>
    <property type="match status" value="1"/>
</dbReference>
<keyword evidence="4 9" id="KW-0378">Hydrolase</keyword>
<proteinExistence type="predicted"/>